<dbReference type="PANTHER" id="PTHR43405:SF1">
    <property type="entry name" value="GLYCOSYL HYDROLASE DIGH"/>
    <property type="match status" value="1"/>
</dbReference>
<dbReference type="PROSITE" id="PS51272">
    <property type="entry name" value="SLH"/>
    <property type="match status" value="3"/>
</dbReference>
<dbReference type="PATRIC" id="fig|1637645.4.peg.1066"/>
<dbReference type="PANTHER" id="PTHR43405">
    <property type="entry name" value="GLYCOSYL HYDROLASE DIGH"/>
    <property type="match status" value="1"/>
</dbReference>
<evidence type="ECO:0000313" key="3">
    <source>
        <dbReference type="EMBL" id="KMW70807.1"/>
    </source>
</evidence>
<dbReference type="InterPro" id="IPR003790">
    <property type="entry name" value="GHL10"/>
</dbReference>
<dbReference type="OrthoDB" id="580981at2"/>
<proteinExistence type="predicted"/>
<dbReference type="RefSeq" id="WP_049558127.1">
    <property type="nucleotide sequence ID" value="NZ_LATL02000057.1"/>
</dbReference>
<feature type="domain" description="SLH" evidence="2">
    <location>
        <begin position="64"/>
        <end position="123"/>
    </location>
</feature>
<comment type="caution">
    <text evidence="3">The sequence shown here is derived from an EMBL/GenBank/DDBJ whole genome shotgun (WGS) entry which is preliminary data.</text>
</comment>
<protein>
    <recommendedName>
        <fullName evidence="2">SLH domain-containing protein</fullName>
    </recommendedName>
</protein>
<dbReference type="Pfam" id="PF02638">
    <property type="entry name" value="GHL10"/>
    <property type="match status" value="1"/>
</dbReference>
<dbReference type="InterPro" id="IPR017853">
    <property type="entry name" value="GH"/>
</dbReference>
<feature type="domain" description="SLH" evidence="2">
    <location>
        <begin position="126"/>
        <end position="190"/>
    </location>
</feature>
<dbReference type="SUPFAM" id="SSF51445">
    <property type="entry name" value="(Trans)glycosidases"/>
    <property type="match status" value="1"/>
</dbReference>
<reference evidence="3 4" key="1">
    <citation type="submission" date="2015-06" db="EMBL/GenBank/DDBJ databases">
        <title>Draft genome assembly of filamentous brackish cyanobacterium Limnoraphis robusta strain CS-951.</title>
        <authorList>
            <person name="Willis A."/>
            <person name="Parks M."/>
            <person name="Burford M.A."/>
        </authorList>
    </citation>
    <scope>NUCLEOTIDE SEQUENCE [LARGE SCALE GENOMIC DNA]</scope>
    <source>
        <strain evidence="3 4">CS-951</strain>
    </source>
</reference>
<dbReference type="Proteomes" id="UP000033607">
    <property type="component" value="Unassembled WGS sequence"/>
</dbReference>
<organism evidence="3 4">
    <name type="scientific">Limnoraphis robusta CS-951</name>
    <dbReference type="NCBI Taxonomy" id="1637645"/>
    <lineage>
        <taxon>Bacteria</taxon>
        <taxon>Bacillati</taxon>
        <taxon>Cyanobacteriota</taxon>
        <taxon>Cyanophyceae</taxon>
        <taxon>Oscillatoriophycideae</taxon>
        <taxon>Oscillatoriales</taxon>
        <taxon>Sirenicapillariaceae</taxon>
        <taxon>Limnoraphis</taxon>
    </lineage>
</organism>
<dbReference type="InterPro" id="IPR052177">
    <property type="entry name" value="Divisome_Glycosyl_Hydrolase"/>
</dbReference>
<dbReference type="EMBL" id="LATL02000057">
    <property type="protein sequence ID" value="KMW70807.1"/>
    <property type="molecule type" value="Genomic_DNA"/>
</dbReference>
<dbReference type="Pfam" id="PF00395">
    <property type="entry name" value="SLH"/>
    <property type="match status" value="3"/>
</dbReference>
<dbReference type="AlphaFoldDB" id="A0A0J9EXU5"/>
<gene>
    <name evidence="3" type="ORF">WN50_32585</name>
</gene>
<feature type="domain" description="SLH" evidence="2">
    <location>
        <begin position="1"/>
        <end position="62"/>
    </location>
</feature>
<evidence type="ECO:0000313" key="4">
    <source>
        <dbReference type="Proteomes" id="UP000033607"/>
    </source>
</evidence>
<accession>A0A0J9EXU5</accession>
<dbReference type="Gene3D" id="3.20.20.80">
    <property type="entry name" value="Glycosidases"/>
    <property type="match status" value="1"/>
</dbReference>
<name>A0A0J9EXU5_9CYAN</name>
<sequence length="574" mass="65426">MADFSDIKDHWAKDCIEKLADDGIISGYEDKTFKPDASVTRAEFAAMLNKAFPNQSPIREGFEFADVDKKYWAYEVIQKAYRTGFLSGYQDKTFKATEKIPRVQALVALSSGLKLDMIQPVAFTLEKTYSDADKIPDYAKRMIAAATENRLVVNYPNLKFLKPNEFATRAEIATFLSQALLKANEESSVPDEYLVKAVEIEAPKGEIRGVWLTNIDSDVLFSASSVTNAINSLSEFKFNTLYPVVWNRGYTQYPSQVMKRIIGVELDPATGLQGRDVLQEIITLAKAKNMSVMPWFEFGFMVPQDSKFLQSRSSWITTNQEGVPFTKEENQYHVWLNPFNPQVQQFVLDLVVEVVSKYDVDGIQFDDHFGLPVELGYDEFTTRLYQRENNGKKPPTDPKEADWVRWRANKLTDFMMRLFWVVKDYKPNCTISLSPNPKSYAYDNYLQDWPTWERNGYVEELVLQVYRDDPKGFKADLEASEVLDAKVNIPVAVGILTGLKAKSVDLSTVKEQVAESRKRKFSGVSFFFYESFKSLAETEEGKTTFQALFPSTIERPEIIAASLPSVTIPELKLE</sequence>
<evidence type="ECO:0000256" key="1">
    <source>
        <dbReference type="ARBA" id="ARBA00022729"/>
    </source>
</evidence>
<keyword evidence="1" id="KW-0732">Signal</keyword>
<dbReference type="InterPro" id="IPR001119">
    <property type="entry name" value="SLH_dom"/>
</dbReference>
<evidence type="ECO:0000259" key="2">
    <source>
        <dbReference type="PROSITE" id="PS51272"/>
    </source>
</evidence>